<dbReference type="EMBL" id="CP001983">
    <property type="protein sequence ID" value="ADE69205.1"/>
    <property type="molecule type" value="Genomic_DNA"/>
</dbReference>
<feature type="domain" description="N-acetyltransferase" evidence="1">
    <location>
        <begin position="54"/>
        <end position="205"/>
    </location>
</feature>
<name>D5DR55_PRIM1</name>
<evidence type="ECO:0000313" key="2">
    <source>
        <dbReference type="EMBL" id="ADE69205.1"/>
    </source>
</evidence>
<dbReference type="Gene3D" id="3.40.630.30">
    <property type="match status" value="1"/>
</dbReference>
<dbReference type="InterPro" id="IPR016181">
    <property type="entry name" value="Acyl_CoA_acyltransferase"/>
</dbReference>
<dbReference type="PROSITE" id="PS51186">
    <property type="entry name" value="GNAT"/>
    <property type="match status" value="1"/>
</dbReference>
<organism evidence="2 3">
    <name type="scientific">Priestia megaterium (strain ATCC 12872 / QMB1551)</name>
    <name type="common">Bacillus megaterium</name>
    <dbReference type="NCBI Taxonomy" id="545693"/>
    <lineage>
        <taxon>Bacteria</taxon>
        <taxon>Bacillati</taxon>
        <taxon>Bacillota</taxon>
        <taxon>Bacilli</taxon>
        <taxon>Bacillales</taxon>
        <taxon>Bacillaceae</taxon>
        <taxon>Priestia</taxon>
    </lineage>
</organism>
<dbReference type="eggNOG" id="COG1670">
    <property type="taxonomic scope" value="Bacteria"/>
</dbReference>
<proteinExistence type="predicted"/>
<keyword evidence="2" id="KW-0808">Transferase</keyword>
<sequence length="210" mass="24740">MSEFLLYIKAGFLGDKWNTFLNVRKERMHQMNNVSPLLKGKNVILRKPKDSDVNDYLACKQTKELIRMYGGDTRNLKPLTLQDAKRHVEYIKSQKLNWCIEYEQRFVGEARLTVNEHDRRARYAIGLFDSSVWNQGLGTEVTKLVLAYAFEHLHLHRVDLRVLEYNHRAIACYEKCGFVKEGIEREGAFIEEAFQTDLIMSILEQEYYQL</sequence>
<keyword evidence="2" id="KW-0012">Acyltransferase</keyword>
<dbReference type="SUPFAM" id="SSF55729">
    <property type="entry name" value="Acyl-CoA N-acyltransferases (Nat)"/>
    <property type="match status" value="1"/>
</dbReference>
<dbReference type="InterPro" id="IPR000182">
    <property type="entry name" value="GNAT_dom"/>
</dbReference>
<dbReference type="KEGG" id="bmq:BMQ_2176"/>
<dbReference type="AlphaFoldDB" id="D5DR55"/>
<gene>
    <name evidence="2" type="ordered locus">BMQ_2176</name>
</gene>
<dbReference type="Proteomes" id="UP000000935">
    <property type="component" value="Chromosome"/>
</dbReference>
<dbReference type="EC" id="2.3.1.-" evidence="2"/>
<dbReference type="GO" id="GO:0016747">
    <property type="term" value="F:acyltransferase activity, transferring groups other than amino-acyl groups"/>
    <property type="evidence" value="ECO:0007669"/>
    <property type="project" value="InterPro"/>
</dbReference>
<evidence type="ECO:0000313" key="3">
    <source>
        <dbReference type="Proteomes" id="UP000000935"/>
    </source>
</evidence>
<dbReference type="PANTHER" id="PTHR43415">
    <property type="entry name" value="SPERMIDINE N(1)-ACETYLTRANSFERASE"/>
    <property type="match status" value="1"/>
</dbReference>
<reference evidence="2 3" key="1">
    <citation type="journal article" date="2011" name="J. Bacteriol.">
        <title>Genome sequences of the biotechnologically important Bacillus megaterium strains QM B1551 and DSM319.</title>
        <authorList>
            <person name="Eppinger M."/>
            <person name="Bunk B."/>
            <person name="Johns M.A."/>
            <person name="Edirisinghe J.N."/>
            <person name="Kutumbaka K.K."/>
            <person name="Koenig S.S."/>
            <person name="Huot Creasy H."/>
            <person name="Rosovitz M.J."/>
            <person name="Riley D.R."/>
            <person name="Daugherty S."/>
            <person name="Martin M."/>
            <person name="Elbourne L.D."/>
            <person name="Paulsen I."/>
            <person name="Biedendieck R."/>
            <person name="Braun C."/>
            <person name="Grayburn S."/>
            <person name="Dhingra S."/>
            <person name="Lukyanchuk V."/>
            <person name="Ball B."/>
            <person name="Ul-Qamar R."/>
            <person name="Seibel J."/>
            <person name="Bremer E."/>
            <person name="Jahn D."/>
            <person name="Ravel J."/>
            <person name="Vary P.S."/>
        </authorList>
    </citation>
    <scope>NUCLEOTIDE SEQUENCE [LARGE SCALE GENOMIC DNA]</scope>
    <source>
        <strain evidence="3">ATCC 12872 / QMB1551</strain>
    </source>
</reference>
<dbReference type="PANTHER" id="PTHR43415:SF3">
    <property type="entry name" value="GNAT-FAMILY ACETYLTRANSFERASE"/>
    <property type="match status" value="1"/>
</dbReference>
<dbReference type="STRING" id="545693.BMQ_2176"/>
<evidence type="ECO:0000259" key="1">
    <source>
        <dbReference type="PROSITE" id="PS51186"/>
    </source>
</evidence>
<dbReference type="Pfam" id="PF13302">
    <property type="entry name" value="Acetyltransf_3"/>
    <property type="match status" value="1"/>
</dbReference>
<protein>
    <submittedName>
        <fullName evidence="2">Acetyltransferase, GNAT family</fullName>
        <ecNumber evidence="2">2.3.1.-</ecNumber>
    </submittedName>
</protein>
<dbReference type="HOGENOM" id="CLU_013985_3_2_9"/>
<accession>D5DR55</accession>
<keyword evidence="3" id="KW-1185">Reference proteome</keyword>